<evidence type="ECO:0000259" key="1">
    <source>
        <dbReference type="PROSITE" id="PS51471"/>
    </source>
</evidence>
<dbReference type="PROSITE" id="PS51471">
    <property type="entry name" value="FE2OG_OXY"/>
    <property type="match status" value="1"/>
</dbReference>
<sequence>HSVGAEQDDILDAFQIPTTWLRLLHYPSSSGSSSEGVYGSAPHVDFGCLTLLAQDDVGGLQVLYQEKEWLDVPCLPNSLVLNVGEMLHRLSNGLLLPTPHRVINHEMRERFSCPFFYDPNVNTTISPLRGTGKPKFNPICFAEFLESELTAGYSRHQTNA</sequence>
<proteinExistence type="predicted"/>
<reference evidence="2" key="1">
    <citation type="submission" date="2018-05" db="EMBL/GenBank/DDBJ databases">
        <authorList>
            <person name="Lanie J.A."/>
            <person name="Ng W.-L."/>
            <person name="Kazmierczak K.M."/>
            <person name="Andrzejewski T.M."/>
            <person name="Davidsen T.M."/>
            <person name="Wayne K.J."/>
            <person name="Tettelin H."/>
            <person name="Glass J.I."/>
            <person name="Rusch D."/>
            <person name="Podicherti R."/>
            <person name="Tsui H.-C.T."/>
            <person name="Winkler M.E."/>
        </authorList>
    </citation>
    <scope>NUCLEOTIDE SEQUENCE</scope>
</reference>
<evidence type="ECO:0000313" key="2">
    <source>
        <dbReference type="EMBL" id="SVC97767.1"/>
    </source>
</evidence>
<dbReference type="InterPro" id="IPR027443">
    <property type="entry name" value="IPNS-like_sf"/>
</dbReference>
<dbReference type="InterPro" id="IPR005123">
    <property type="entry name" value="Oxoglu/Fe-dep_dioxygenase_dom"/>
</dbReference>
<feature type="non-terminal residue" evidence="2">
    <location>
        <position position="1"/>
    </location>
</feature>
<dbReference type="SUPFAM" id="SSF51197">
    <property type="entry name" value="Clavaminate synthase-like"/>
    <property type="match status" value="1"/>
</dbReference>
<accession>A0A382RKX2</accession>
<dbReference type="AlphaFoldDB" id="A0A382RKX2"/>
<name>A0A382RKX2_9ZZZZ</name>
<feature type="domain" description="Fe2OG dioxygenase" evidence="1">
    <location>
        <begin position="17"/>
        <end position="119"/>
    </location>
</feature>
<dbReference type="PANTHER" id="PTHR47990">
    <property type="entry name" value="2-OXOGLUTARATE (2OG) AND FE(II)-DEPENDENT OXYGENASE SUPERFAMILY PROTEIN-RELATED"/>
    <property type="match status" value="1"/>
</dbReference>
<dbReference type="InterPro" id="IPR044861">
    <property type="entry name" value="IPNS-like_FE2OG_OXY"/>
</dbReference>
<protein>
    <recommendedName>
        <fullName evidence="1">Fe2OG dioxygenase domain-containing protein</fullName>
    </recommendedName>
</protein>
<dbReference type="Pfam" id="PF03171">
    <property type="entry name" value="2OG-FeII_Oxy"/>
    <property type="match status" value="1"/>
</dbReference>
<dbReference type="EMBL" id="UINC01122141">
    <property type="protein sequence ID" value="SVC97767.1"/>
    <property type="molecule type" value="Genomic_DNA"/>
</dbReference>
<organism evidence="2">
    <name type="scientific">marine metagenome</name>
    <dbReference type="NCBI Taxonomy" id="408172"/>
    <lineage>
        <taxon>unclassified sequences</taxon>
        <taxon>metagenomes</taxon>
        <taxon>ecological metagenomes</taxon>
    </lineage>
</organism>
<dbReference type="InterPro" id="IPR050231">
    <property type="entry name" value="Iron_ascorbate_oxido_reductase"/>
</dbReference>
<gene>
    <name evidence="2" type="ORF">METZ01_LOCUS350621</name>
</gene>
<dbReference type="Gene3D" id="2.60.120.330">
    <property type="entry name" value="B-lactam Antibiotic, Isopenicillin N Synthase, Chain"/>
    <property type="match status" value="1"/>
</dbReference>